<keyword evidence="4" id="KW-1185">Reference proteome</keyword>
<dbReference type="PANTHER" id="PTHR13799:SF13">
    <property type="entry name" value="NIF3-LIKE PROTEIN 1"/>
    <property type="match status" value="1"/>
</dbReference>
<protein>
    <submittedName>
        <fullName evidence="3">GTP cyclohydrolase 1 type 2/Nif3</fullName>
    </submittedName>
</protein>
<feature type="binding site" evidence="2">
    <location>
        <position position="111"/>
    </location>
    <ligand>
        <name>a divalent metal cation</name>
        <dbReference type="ChEBI" id="CHEBI:60240"/>
        <label>1</label>
    </ligand>
</feature>
<dbReference type="EMBL" id="JAWWNJ010000149">
    <property type="protein sequence ID" value="KAK6981494.1"/>
    <property type="molecule type" value="Genomic_DNA"/>
</dbReference>
<keyword evidence="2" id="KW-0479">Metal-binding</keyword>
<dbReference type="SUPFAM" id="SSF102705">
    <property type="entry name" value="NIF3 (NGG1p interacting factor 3)-like"/>
    <property type="match status" value="1"/>
</dbReference>
<evidence type="ECO:0000313" key="3">
    <source>
        <dbReference type="EMBL" id="KAK6981494.1"/>
    </source>
</evidence>
<evidence type="ECO:0000256" key="2">
    <source>
        <dbReference type="PIRSR" id="PIRSR602678-1"/>
    </source>
</evidence>
<gene>
    <name evidence="3" type="ORF">R3P38DRAFT_3113441</name>
</gene>
<comment type="similarity">
    <text evidence="1">Belongs to the GTP cyclohydrolase I type 2/NIF3 family.</text>
</comment>
<dbReference type="Pfam" id="PF01784">
    <property type="entry name" value="DUF34_NIF3"/>
    <property type="match status" value="1"/>
</dbReference>
<dbReference type="Gene3D" id="3.40.1390.30">
    <property type="entry name" value="NIF3 (NGG1p interacting factor 3)-like"/>
    <property type="match status" value="1"/>
</dbReference>
<sequence>MASSILTKSICDAMRRIAPPVLAGSWDNIGLILESPVKNASAAANRVLLTIDITPAVCDEAIASGASMIVSYHPPIFRGLKSLTLGNPLQGTLLRCAAAGISVYSPHSALDGVFGGINEWLTTCIGGDVEQQIALKWKTESWSLGGDGRRVTFDPPISMEVLVGRIKKNLSLSQVQVGYSPVKPDRLVSSVAICAGSGGSVFSEMDKPADVWFTGELSHHEILAAVAAGTHVILCKLSLFWSRLYIYDFKLSGNAFAGGHTNTERGYLPTLATKLKAELAAAAESDLGNVDIVISQSDAHPLEFA</sequence>
<dbReference type="FunFam" id="3.40.1390.30:FF:000001">
    <property type="entry name" value="GTP cyclohydrolase 1 type 2"/>
    <property type="match status" value="1"/>
</dbReference>
<name>A0AAV9ZH83_9AGAR</name>
<proteinExistence type="inferred from homology"/>
<evidence type="ECO:0000313" key="4">
    <source>
        <dbReference type="Proteomes" id="UP001362999"/>
    </source>
</evidence>
<evidence type="ECO:0000256" key="1">
    <source>
        <dbReference type="ARBA" id="ARBA00006964"/>
    </source>
</evidence>
<reference evidence="3 4" key="1">
    <citation type="journal article" date="2024" name="J Genomics">
        <title>Draft genome sequencing and assembly of Favolaschia claudopus CIRM-BRFM 2984 isolated from oak limbs.</title>
        <authorList>
            <person name="Navarro D."/>
            <person name="Drula E."/>
            <person name="Chaduli D."/>
            <person name="Cazenave R."/>
            <person name="Ahrendt S."/>
            <person name="Wang J."/>
            <person name="Lipzen A."/>
            <person name="Daum C."/>
            <person name="Barry K."/>
            <person name="Grigoriev I.V."/>
            <person name="Favel A."/>
            <person name="Rosso M.N."/>
            <person name="Martin F."/>
        </authorList>
    </citation>
    <scope>NUCLEOTIDE SEQUENCE [LARGE SCALE GENOMIC DNA]</scope>
    <source>
        <strain evidence="3 4">CIRM-BRFM 2984</strain>
    </source>
</reference>
<organism evidence="3 4">
    <name type="scientific">Favolaschia claudopus</name>
    <dbReference type="NCBI Taxonomy" id="2862362"/>
    <lineage>
        <taxon>Eukaryota</taxon>
        <taxon>Fungi</taxon>
        <taxon>Dikarya</taxon>
        <taxon>Basidiomycota</taxon>
        <taxon>Agaricomycotina</taxon>
        <taxon>Agaricomycetes</taxon>
        <taxon>Agaricomycetidae</taxon>
        <taxon>Agaricales</taxon>
        <taxon>Marasmiineae</taxon>
        <taxon>Mycenaceae</taxon>
        <taxon>Favolaschia</taxon>
    </lineage>
</organism>
<dbReference type="Proteomes" id="UP001362999">
    <property type="component" value="Unassembled WGS sequence"/>
</dbReference>
<dbReference type="GO" id="GO:0005739">
    <property type="term" value="C:mitochondrion"/>
    <property type="evidence" value="ECO:0007669"/>
    <property type="project" value="TreeGrafter"/>
</dbReference>
<dbReference type="InterPro" id="IPR036069">
    <property type="entry name" value="DUF34/NIF3_sf"/>
</dbReference>
<accession>A0AAV9ZH83</accession>
<dbReference type="InterPro" id="IPR002678">
    <property type="entry name" value="DUF34/NIF3"/>
</dbReference>
<dbReference type="NCBIfam" id="TIGR00486">
    <property type="entry name" value="YbgI_SA1388"/>
    <property type="match status" value="1"/>
</dbReference>
<dbReference type="AlphaFoldDB" id="A0AAV9ZH83"/>
<dbReference type="GO" id="GO:0046872">
    <property type="term" value="F:metal ion binding"/>
    <property type="evidence" value="ECO:0007669"/>
    <property type="project" value="UniProtKB-KW"/>
</dbReference>
<feature type="binding site" evidence="2">
    <location>
        <position position="73"/>
    </location>
    <ligand>
        <name>a divalent metal cation</name>
        <dbReference type="ChEBI" id="CHEBI:60240"/>
        <label>1</label>
    </ligand>
</feature>
<dbReference type="PANTHER" id="PTHR13799">
    <property type="entry name" value="NGG1 INTERACTING FACTOR 3"/>
    <property type="match status" value="1"/>
</dbReference>
<comment type="caution">
    <text evidence="3">The sequence shown here is derived from an EMBL/GenBank/DDBJ whole genome shotgun (WGS) entry which is preliminary data.</text>
</comment>